<organism evidence="2 3">
    <name type="scientific">Solihabitans fulvus</name>
    <dbReference type="NCBI Taxonomy" id="1892852"/>
    <lineage>
        <taxon>Bacteria</taxon>
        <taxon>Bacillati</taxon>
        <taxon>Actinomycetota</taxon>
        <taxon>Actinomycetes</taxon>
        <taxon>Pseudonocardiales</taxon>
        <taxon>Pseudonocardiaceae</taxon>
        <taxon>Solihabitans</taxon>
    </lineage>
</organism>
<accession>A0A5B2X5N5</accession>
<reference evidence="2 3" key="1">
    <citation type="submission" date="2019-09" db="EMBL/GenBank/DDBJ databases">
        <title>Goodfellowia gen. nov., a new genus of the Pseudonocardineae related to Actinoalloteichus, containing Goodfellowia coeruleoviolacea gen. nov., comb. nov. gen. nov., comb. nov.</title>
        <authorList>
            <person name="Labeda D."/>
        </authorList>
    </citation>
    <scope>NUCLEOTIDE SEQUENCE [LARGE SCALE GENOMIC DNA]</scope>
    <source>
        <strain evidence="2 3">AN110305</strain>
    </source>
</reference>
<protein>
    <submittedName>
        <fullName evidence="2">Uncharacterized protein</fullName>
    </submittedName>
</protein>
<feature type="region of interest" description="Disordered" evidence="1">
    <location>
        <begin position="198"/>
        <end position="254"/>
    </location>
</feature>
<proteinExistence type="predicted"/>
<dbReference type="OrthoDB" id="3480936at2"/>
<gene>
    <name evidence="2" type="ORF">F0L68_22035</name>
</gene>
<reference evidence="2 3" key="2">
    <citation type="submission" date="2019-09" db="EMBL/GenBank/DDBJ databases">
        <authorList>
            <person name="Jin C."/>
        </authorList>
    </citation>
    <scope>NUCLEOTIDE SEQUENCE [LARGE SCALE GENOMIC DNA]</scope>
    <source>
        <strain evidence="2 3">AN110305</strain>
    </source>
</reference>
<sequence>MPIKRERTAAELEFRLGQSDQPAAVIGAAGDWLAARLAEDGFRWIMSRQTLERRIGTRKEQIHLQSAKGNLTGHSVRFSAQLTVRDTALKAWRQANPGLTLHRDVDQDLLCRHPLGNLVGSVEEGSVEKGTVEEGTVDLTDHRHRSARLAAFLAQIRQTALPWFASTARVQVADLPDLTIGLHAVELAELLVSRGDQDQAQPAAPSEVARQTAAQGSATTAAPGSLGDGLPDGGVAGQAAGDGRVEPSARRVRR</sequence>
<keyword evidence="3" id="KW-1185">Reference proteome</keyword>
<name>A0A5B2X5N5_9PSEU</name>
<evidence type="ECO:0000256" key="1">
    <source>
        <dbReference type="SAM" id="MobiDB-lite"/>
    </source>
</evidence>
<feature type="compositionally biased region" description="Gly residues" evidence="1">
    <location>
        <begin position="226"/>
        <end position="236"/>
    </location>
</feature>
<dbReference type="Proteomes" id="UP000323454">
    <property type="component" value="Unassembled WGS sequence"/>
</dbReference>
<dbReference type="RefSeq" id="WP_149851539.1">
    <property type="nucleotide sequence ID" value="NZ_VUOB01000041.1"/>
</dbReference>
<evidence type="ECO:0000313" key="2">
    <source>
        <dbReference type="EMBL" id="KAA2258543.1"/>
    </source>
</evidence>
<dbReference type="AlphaFoldDB" id="A0A5B2X5N5"/>
<evidence type="ECO:0000313" key="3">
    <source>
        <dbReference type="Proteomes" id="UP000323454"/>
    </source>
</evidence>
<dbReference type="EMBL" id="VUOB01000041">
    <property type="protein sequence ID" value="KAA2258543.1"/>
    <property type="molecule type" value="Genomic_DNA"/>
</dbReference>
<feature type="compositionally biased region" description="Basic and acidic residues" evidence="1">
    <location>
        <begin position="243"/>
        <end position="254"/>
    </location>
</feature>
<feature type="compositionally biased region" description="Low complexity" evidence="1">
    <location>
        <begin position="209"/>
        <end position="225"/>
    </location>
</feature>
<comment type="caution">
    <text evidence="2">The sequence shown here is derived from an EMBL/GenBank/DDBJ whole genome shotgun (WGS) entry which is preliminary data.</text>
</comment>